<dbReference type="EMBL" id="MWWX01000017">
    <property type="protein sequence ID" value="OZG60188.1"/>
    <property type="molecule type" value="Genomic_DNA"/>
</dbReference>
<proteinExistence type="predicted"/>
<evidence type="ECO:0000313" key="1">
    <source>
        <dbReference type="EMBL" id="OZG60188.1"/>
    </source>
</evidence>
<dbReference type="STRING" id="1603886.GCA_001895165_01811"/>
<dbReference type="Proteomes" id="UP000216352">
    <property type="component" value="Unassembled WGS sequence"/>
</dbReference>
<accession>A0A261FM55</accession>
<evidence type="ECO:0000313" key="2">
    <source>
        <dbReference type="Proteomes" id="UP000216352"/>
    </source>
</evidence>
<name>A0A261FM55_9BIFI</name>
<keyword evidence="2" id="KW-1185">Reference proteome</keyword>
<dbReference type="AlphaFoldDB" id="A0A261FM55"/>
<gene>
    <name evidence="1" type="ORF">BLEM_1877</name>
</gene>
<protein>
    <submittedName>
        <fullName evidence="1">Uncharacterized protein</fullName>
    </submittedName>
</protein>
<sequence length="67" mass="7570">MGGPRANGTNMGCPFGGIRGRKLCGLGYTVPLYTKTCYDKVSHALRRVMTRFRKKKGLSWLKPRKPR</sequence>
<organism evidence="1 2">
    <name type="scientific">Bifidobacterium lemurum</name>
    <dbReference type="NCBI Taxonomy" id="1603886"/>
    <lineage>
        <taxon>Bacteria</taxon>
        <taxon>Bacillati</taxon>
        <taxon>Actinomycetota</taxon>
        <taxon>Actinomycetes</taxon>
        <taxon>Bifidobacteriales</taxon>
        <taxon>Bifidobacteriaceae</taxon>
        <taxon>Bifidobacterium</taxon>
    </lineage>
</organism>
<comment type="caution">
    <text evidence="1">The sequence shown here is derived from an EMBL/GenBank/DDBJ whole genome shotgun (WGS) entry which is preliminary data.</text>
</comment>
<reference evidence="1 2" key="1">
    <citation type="journal article" date="2017" name="BMC Genomics">
        <title>Comparative genomic and phylogenomic analyses of the Bifidobacteriaceae family.</title>
        <authorList>
            <person name="Lugli G.A."/>
            <person name="Milani C."/>
            <person name="Turroni F."/>
            <person name="Duranti S."/>
            <person name="Mancabelli L."/>
            <person name="Mangifesta M."/>
            <person name="Ferrario C."/>
            <person name="Modesto M."/>
            <person name="Mattarelli P."/>
            <person name="Jiri K."/>
            <person name="van Sinderen D."/>
            <person name="Ventura M."/>
        </authorList>
    </citation>
    <scope>NUCLEOTIDE SEQUENCE [LARGE SCALE GENOMIC DNA]</scope>
    <source>
        <strain evidence="1 2">DSM 28807</strain>
    </source>
</reference>